<organism evidence="5 6">
    <name type="scientific">Zavarzinia aquatilis</name>
    <dbReference type="NCBI Taxonomy" id="2211142"/>
    <lineage>
        <taxon>Bacteria</taxon>
        <taxon>Pseudomonadati</taxon>
        <taxon>Pseudomonadota</taxon>
        <taxon>Alphaproteobacteria</taxon>
        <taxon>Rhodospirillales</taxon>
        <taxon>Zavarziniaceae</taxon>
        <taxon>Zavarzinia</taxon>
    </lineage>
</organism>
<evidence type="ECO:0000256" key="3">
    <source>
        <dbReference type="ARBA" id="ARBA00022840"/>
    </source>
</evidence>
<dbReference type="Proteomes" id="UP000245461">
    <property type="component" value="Unassembled WGS sequence"/>
</dbReference>
<dbReference type="GO" id="GO:0016887">
    <property type="term" value="F:ATP hydrolysis activity"/>
    <property type="evidence" value="ECO:0007669"/>
    <property type="project" value="InterPro"/>
</dbReference>
<dbReference type="SUPFAM" id="SSF52540">
    <property type="entry name" value="P-loop containing nucleoside triphosphate hydrolases"/>
    <property type="match status" value="1"/>
</dbReference>
<dbReference type="GO" id="GO:0005886">
    <property type="term" value="C:plasma membrane"/>
    <property type="evidence" value="ECO:0007669"/>
    <property type="project" value="TreeGrafter"/>
</dbReference>
<keyword evidence="6" id="KW-1185">Reference proteome</keyword>
<evidence type="ECO:0000313" key="5">
    <source>
        <dbReference type="EMBL" id="PWR25238.1"/>
    </source>
</evidence>
<reference evidence="5 6" key="1">
    <citation type="submission" date="2018-05" db="EMBL/GenBank/DDBJ databases">
        <title>Zavarzinia sp. HR-AS.</title>
        <authorList>
            <person name="Lee Y."/>
            <person name="Jeon C.O."/>
        </authorList>
    </citation>
    <scope>NUCLEOTIDE SEQUENCE [LARGE SCALE GENOMIC DNA]</scope>
    <source>
        <strain evidence="5 6">HR-AS</strain>
    </source>
</reference>
<keyword evidence="3 5" id="KW-0067">ATP-binding</keyword>
<name>A0A317EDX5_9PROT</name>
<dbReference type="CDD" id="cd03219">
    <property type="entry name" value="ABC_Mj1267_LivG_branched"/>
    <property type="match status" value="1"/>
</dbReference>
<gene>
    <name evidence="5" type="ORF">DKG74_05610</name>
</gene>
<proteinExistence type="predicted"/>
<dbReference type="InterPro" id="IPR027417">
    <property type="entry name" value="P-loop_NTPase"/>
</dbReference>
<dbReference type="PANTHER" id="PTHR45772:SF9">
    <property type="entry name" value="CONSERVED COMPONENT OF ABC TRANSPORTER FOR NATURAL AMINO ACIDS"/>
    <property type="match status" value="1"/>
</dbReference>
<dbReference type="InterPro" id="IPR017871">
    <property type="entry name" value="ABC_transporter-like_CS"/>
</dbReference>
<evidence type="ECO:0000256" key="1">
    <source>
        <dbReference type="ARBA" id="ARBA00022448"/>
    </source>
</evidence>
<dbReference type="Gene3D" id="3.40.50.300">
    <property type="entry name" value="P-loop containing nucleotide triphosphate hydrolases"/>
    <property type="match status" value="1"/>
</dbReference>
<keyword evidence="1" id="KW-0813">Transport</keyword>
<dbReference type="EMBL" id="QGLE01000002">
    <property type="protein sequence ID" value="PWR25238.1"/>
    <property type="molecule type" value="Genomic_DNA"/>
</dbReference>
<dbReference type="RefSeq" id="WP_109903485.1">
    <property type="nucleotide sequence ID" value="NZ_QGLE01000002.1"/>
</dbReference>
<dbReference type="PROSITE" id="PS00211">
    <property type="entry name" value="ABC_TRANSPORTER_1"/>
    <property type="match status" value="1"/>
</dbReference>
<dbReference type="SMART" id="SM00382">
    <property type="entry name" value="AAA"/>
    <property type="match status" value="1"/>
</dbReference>
<dbReference type="OrthoDB" id="9806149at2"/>
<feature type="domain" description="ABC transporter" evidence="4">
    <location>
        <begin position="2"/>
        <end position="246"/>
    </location>
</feature>
<comment type="caution">
    <text evidence="5">The sequence shown here is derived from an EMBL/GenBank/DDBJ whole genome shotgun (WGS) entry which is preliminary data.</text>
</comment>
<dbReference type="InterPro" id="IPR051120">
    <property type="entry name" value="ABC_AA/LPS_Transport"/>
</dbReference>
<evidence type="ECO:0000313" key="6">
    <source>
        <dbReference type="Proteomes" id="UP000245461"/>
    </source>
</evidence>
<dbReference type="PANTHER" id="PTHR45772">
    <property type="entry name" value="CONSERVED COMPONENT OF ABC TRANSPORTER FOR NATURAL AMINO ACIDS-RELATED"/>
    <property type="match status" value="1"/>
</dbReference>
<evidence type="ECO:0000256" key="2">
    <source>
        <dbReference type="ARBA" id="ARBA00022741"/>
    </source>
</evidence>
<dbReference type="InterPro" id="IPR003439">
    <property type="entry name" value="ABC_transporter-like_ATP-bd"/>
</dbReference>
<keyword evidence="2" id="KW-0547">Nucleotide-binding</keyword>
<sequence length="263" mass="28350">MLKTEAIAKHFGGLEVLSDVNLSVGAGEIVGLLGPNGSGKTTLLNILSGFLRPSGGRIHYGGRDIGGMAPEAIARLGIRRTFQLPRMPEKMSCAELLLTAVEQPAGARLLAWPGRARAEARDARKRAFEMLEHLELTRVAHQPASGISGGQQKLLALGAAILGGARLLLLDEPTAGVNPTLRLRLVETLQDIRRQGVTLVVVEHDMGFIGRLCDRCVVLDRGVLIADCKPEHLMENERVVEAYLGKRETRPKAPDALLRTAEA</sequence>
<evidence type="ECO:0000259" key="4">
    <source>
        <dbReference type="PROSITE" id="PS50893"/>
    </source>
</evidence>
<accession>A0A317EDX5</accession>
<dbReference type="Pfam" id="PF00005">
    <property type="entry name" value="ABC_tran"/>
    <property type="match status" value="1"/>
</dbReference>
<protein>
    <submittedName>
        <fullName evidence="5">ABC transporter ATP-binding protein</fullName>
    </submittedName>
</protein>
<dbReference type="AlphaFoldDB" id="A0A317EDX5"/>
<dbReference type="PROSITE" id="PS50893">
    <property type="entry name" value="ABC_TRANSPORTER_2"/>
    <property type="match status" value="1"/>
</dbReference>
<dbReference type="InterPro" id="IPR003593">
    <property type="entry name" value="AAA+_ATPase"/>
</dbReference>
<dbReference type="GO" id="GO:0005524">
    <property type="term" value="F:ATP binding"/>
    <property type="evidence" value="ECO:0007669"/>
    <property type="project" value="UniProtKB-KW"/>
</dbReference>